<feature type="transmembrane region" description="Helical" evidence="11">
    <location>
        <begin position="176"/>
        <end position="198"/>
    </location>
</feature>
<evidence type="ECO:0000256" key="5">
    <source>
        <dbReference type="ARBA" id="ARBA00022679"/>
    </source>
</evidence>
<dbReference type="EMBL" id="CP015243">
    <property type="protein sequence ID" value="ANF56807.1"/>
    <property type="molecule type" value="Genomic_DNA"/>
</dbReference>
<dbReference type="InterPro" id="IPR003660">
    <property type="entry name" value="HAMP_dom"/>
</dbReference>
<evidence type="ECO:0000256" key="2">
    <source>
        <dbReference type="ARBA" id="ARBA00004370"/>
    </source>
</evidence>
<dbReference type="InterPro" id="IPR036097">
    <property type="entry name" value="HisK_dim/P_sf"/>
</dbReference>
<dbReference type="GO" id="GO:0005886">
    <property type="term" value="C:plasma membrane"/>
    <property type="evidence" value="ECO:0007669"/>
    <property type="project" value="TreeGrafter"/>
</dbReference>
<proteinExistence type="predicted"/>
<keyword evidence="4" id="KW-0597">Phosphoprotein</keyword>
<evidence type="ECO:0000256" key="9">
    <source>
        <dbReference type="ARBA" id="ARBA00023012"/>
    </source>
</evidence>
<dbReference type="Gene3D" id="1.10.287.130">
    <property type="match status" value="1"/>
</dbReference>
<dbReference type="SMART" id="SM00387">
    <property type="entry name" value="HATPase_c"/>
    <property type="match status" value="1"/>
</dbReference>
<dbReference type="PANTHER" id="PTHR45436">
    <property type="entry name" value="SENSOR HISTIDINE KINASE YKOH"/>
    <property type="match status" value="1"/>
</dbReference>
<dbReference type="InterPro" id="IPR005467">
    <property type="entry name" value="His_kinase_dom"/>
</dbReference>
<dbReference type="SUPFAM" id="SSF47384">
    <property type="entry name" value="Homodimeric domain of signal transducing histidine kinase"/>
    <property type="match status" value="1"/>
</dbReference>
<name>A0A172YC58_9GAMM</name>
<dbReference type="Gene3D" id="3.30.565.10">
    <property type="entry name" value="Histidine kinase-like ATPase, C-terminal domain"/>
    <property type="match status" value="1"/>
</dbReference>
<dbReference type="PROSITE" id="PS50885">
    <property type="entry name" value="HAMP"/>
    <property type="match status" value="1"/>
</dbReference>
<evidence type="ECO:0000256" key="3">
    <source>
        <dbReference type="ARBA" id="ARBA00012438"/>
    </source>
</evidence>
<dbReference type="RefSeq" id="WP_064121775.1">
    <property type="nucleotide sequence ID" value="NZ_CP015243.1"/>
</dbReference>
<accession>A0A172YC58</accession>
<dbReference type="EC" id="2.7.13.3" evidence="3"/>
<evidence type="ECO:0000256" key="1">
    <source>
        <dbReference type="ARBA" id="ARBA00000085"/>
    </source>
</evidence>
<dbReference type="AlphaFoldDB" id="A0A172YC58"/>
<organism evidence="14 15">
    <name type="scientific">Halotalea alkalilenta</name>
    <dbReference type="NCBI Taxonomy" id="376489"/>
    <lineage>
        <taxon>Bacteria</taxon>
        <taxon>Pseudomonadati</taxon>
        <taxon>Pseudomonadota</taxon>
        <taxon>Gammaproteobacteria</taxon>
        <taxon>Oceanospirillales</taxon>
        <taxon>Halomonadaceae</taxon>
        <taxon>Halotalea</taxon>
    </lineage>
</organism>
<keyword evidence="9" id="KW-0902">Two-component regulatory system</keyword>
<dbReference type="SUPFAM" id="SSF55874">
    <property type="entry name" value="ATPase domain of HSP90 chaperone/DNA topoisomerase II/histidine kinase"/>
    <property type="match status" value="1"/>
</dbReference>
<keyword evidence="6 11" id="KW-0812">Transmembrane</keyword>
<comment type="catalytic activity">
    <reaction evidence="1">
        <text>ATP + protein L-histidine = ADP + protein N-phospho-L-histidine.</text>
        <dbReference type="EC" id="2.7.13.3"/>
    </reaction>
</comment>
<dbReference type="SMART" id="SM00388">
    <property type="entry name" value="HisKA"/>
    <property type="match status" value="1"/>
</dbReference>
<evidence type="ECO:0000259" key="12">
    <source>
        <dbReference type="PROSITE" id="PS50109"/>
    </source>
</evidence>
<comment type="subcellular location">
    <subcellularLocation>
        <location evidence="2">Membrane</location>
    </subcellularLocation>
</comment>
<evidence type="ECO:0000256" key="4">
    <source>
        <dbReference type="ARBA" id="ARBA00022553"/>
    </source>
</evidence>
<keyword evidence="5" id="KW-0808">Transferase</keyword>
<evidence type="ECO:0000256" key="11">
    <source>
        <dbReference type="SAM" id="Phobius"/>
    </source>
</evidence>
<evidence type="ECO:0000313" key="15">
    <source>
        <dbReference type="Proteomes" id="UP000077875"/>
    </source>
</evidence>
<feature type="transmembrane region" description="Helical" evidence="11">
    <location>
        <begin position="15"/>
        <end position="32"/>
    </location>
</feature>
<evidence type="ECO:0000313" key="14">
    <source>
        <dbReference type="EMBL" id="ANF56807.1"/>
    </source>
</evidence>
<dbReference type="PRINTS" id="PR00344">
    <property type="entry name" value="BCTRLSENSOR"/>
</dbReference>
<dbReference type="InterPro" id="IPR003594">
    <property type="entry name" value="HATPase_dom"/>
</dbReference>
<dbReference type="CDD" id="cd00075">
    <property type="entry name" value="HATPase"/>
    <property type="match status" value="1"/>
</dbReference>
<sequence>MSPGSVRTPSLRGRLLGWIGLALLALLGLAALKSWLDARANAEIAYDRSLLTAARVIGDSLQVEGEQLIANAPYSVLDPFSLDSGGSAYYQVIDPRGRQAAGFVDLPAPPEGLAFTRRYPALARFFNADYGNREVRVVSLLVPLSDARLNGMAEIRVAEHRDIHRQLMRQLLERSMLQLALFALVAFLLFAAAISTALRPLERVARMIQSRDANDLGPLPLDGVQREVRGLIEAINHLTVRLEEVLSAQRAFVADAAHQLRTPLFALRAQLELGLRNGAQSDLRAILTRVQHDLEQLTLLSNRLLSLARVENDLQRRAFAPCELTALTRDFCLGMASLAHQRGLRLAFEADGPCWIAADAALINELLAILIGNAQAYTPKGGQILVKVARDGVLEVEDDGPGIPEEERERVFERFYRGRHRERFDERNAISGTGLGLAIAQRICNAHGAEITLSEGQQGGTLARVMFVTVEPSPTPKRLQAA</sequence>
<evidence type="ECO:0000256" key="7">
    <source>
        <dbReference type="ARBA" id="ARBA00022777"/>
    </source>
</evidence>
<evidence type="ECO:0000256" key="10">
    <source>
        <dbReference type="ARBA" id="ARBA00023136"/>
    </source>
</evidence>
<dbReference type="CDD" id="cd00082">
    <property type="entry name" value="HisKA"/>
    <property type="match status" value="1"/>
</dbReference>
<dbReference type="GO" id="GO:0000155">
    <property type="term" value="F:phosphorelay sensor kinase activity"/>
    <property type="evidence" value="ECO:0007669"/>
    <property type="project" value="InterPro"/>
</dbReference>
<feature type="domain" description="HAMP" evidence="13">
    <location>
        <begin position="195"/>
        <end position="247"/>
    </location>
</feature>
<dbReference type="InterPro" id="IPR036890">
    <property type="entry name" value="HATPase_C_sf"/>
</dbReference>
<gene>
    <name evidence="14" type="ORF">A5892_04435</name>
</gene>
<dbReference type="Proteomes" id="UP000077875">
    <property type="component" value="Chromosome"/>
</dbReference>
<dbReference type="STRING" id="376489.A5892_04435"/>
<dbReference type="PROSITE" id="PS50109">
    <property type="entry name" value="HIS_KIN"/>
    <property type="match status" value="1"/>
</dbReference>
<feature type="domain" description="Histidine kinase" evidence="12">
    <location>
        <begin position="255"/>
        <end position="471"/>
    </location>
</feature>
<evidence type="ECO:0000256" key="8">
    <source>
        <dbReference type="ARBA" id="ARBA00022989"/>
    </source>
</evidence>
<dbReference type="Pfam" id="PF00512">
    <property type="entry name" value="HisKA"/>
    <property type="match status" value="1"/>
</dbReference>
<dbReference type="InterPro" id="IPR004358">
    <property type="entry name" value="Sig_transdc_His_kin-like_C"/>
</dbReference>
<dbReference type="InterPro" id="IPR003661">
    <property type="entry name" value="HisK_dim/P_dom"/>
</dbReference>
<keyword evidence="7" id="KW-0418">Kinase</keyword>
<dbReference type="KEGG" id="haa:A5892_04435"/>
<dbReference type="Pfam" id="PF08521">
    <property type="entry name" value="2CSK_N"/>
    <property type="match status" value="1"/>
</dbReference>
<evidence type="ECO:0000259" key="13">
    <source>
        <dbReference type="PROSITE" id="PS50885"/>
    </source>
</evidence>
<evidence type="ECO:0000256" key="6">
    <source>
        <dbReference type="ARBA" id="ARBA00022692"/>
    </source>
</evidence>
<protein>
    <recommendedName>
        <fullName evidence="3">histidine kinase</fullName>
        <ecNumber evidence="3">2.7.13.3</ecNumber>
    </recommendedName>
</protein>
<dbReference type="PANTHER" id="PTHR45436:SF1">
    <property type="entry name" value="SENSOR PROTEIN QSEC"/>
    <property type="match status" value="1"/>
</dbReference>
<dbReference type="InterPro" id="IPR050428">
    <property type="entry name" value="TCS_sensor_his_kinase"/>
</dbReference>
<keyword evidence="10 11" id="KW-0472">Membrane</keyword>
<keyword evidence="8 11" id="KW-1133">Transmembrane helix</keyword>
<reference evidence="14 15" key="1">
    <citation type="submission" date="2016-04" db="EMBL/GenBank/DDBJ databases">
        <title>Complete Genome Sequence of Halotalea alkalilenta IHB B 13600.</title>
        <authorList>
            <person name="Swarnkar M.K."/>
            <person name="Sharma A."/>
            <person name="Kaushal K."/>
            <person name="Soni R."/>
            <person name="Rana S."/>
            <person name="Singh A.K."/>
            <person name="Gulati A."/>
        </authorList>
    </citation>
    <scope>NUCLEOTIDE SEQUENCE [LARGE SCALE GENOMIC DNA]</scope>
    <source>
        <strain evidence="14 15">IHB B 13600</strain>
    </source>
</reference>
<dbReference type="Pfam" id="PF02518">
    <property type="entry name" value="HATPase_c"/>
    <property type="match status" value="1"/>
</dbReference>
<keyword evidence="15" id="KW-1185">Reference proteome</keyword>
<dbReference type="InterPro" id="IPR013727">
    <property type="entry name" value="2CSK_N"/>
</dbReference>